<keyword evidence="3" id="KW-1185">Reference proteome</keyword>
<evidence type="ECO:0008006" key="4">
    <source>
        <dbReference type="Google" id="ProtNLM"/>
    </source>
</evidence>
<feature type="coiled-coil region" evidence="1">
    <location>
        <begin position="48"/>
        <end position="75"/>
    </location>
</feature>
<organism evidence="2 3">
    <name type="scientific">Pelagicoccus albus</name>
    <dbReference type="NCBI Taxonomy" id="415222"/>
    <lineage>
        <taxon>Bacteria</taxon>
        <taxon>Pseudomonadati</taxon>
        <taxon>Verrucomicrobiota</taxon>
        <taxon>Opitutia</taxon>
        <taxon>Puniceicoccales</taxon>
        <taxon>Pelagicoccaceae</taxon>
        <taxon>Pelagicoccus</taxon>
    </lineage>
</organism>
<sequence length="131" mass="15205">MSGAIAHFSYYGAYAPQPFHSGSRLELDWMRRELDLSDAQYARIRQLHEERESDIRALSKRVRELENSLREMEAKRVAEGYVDYMAIRNYVLAKRDVDEACAESTKELIASVGGVMTLDQRRRYLSLLQTN</sequence>
<name>A0A7X1E970_9BACT</name>
<reference evidence="2 3" key="1">
    <citation type="submission" date="2020-07" db="EMBL/GenBank/DDBJ databases">
        <authorList>
            <person name="Feng X."/>
        </authorList>
    </citation>
    <scope>NUCLEOTIDE SEQUENCE [LARGE SCALE GENOMIC DNA]</scope>
    <source>
        <strain evidence="2 3">JCM23202</strain>
    </source>
</reference>
<dbReference type="Gene3D" id="1.20.120.1490">
    <property type="match status" value="1"/>
</dbReference>
<comment type="caution">
    <text evidence="2">The sequence shown here is derived from an EMBL/GenBank/DDBJ whole genome shotgun (WGS) entry which is preliminary data.</text>
</comment>
<evidence type="ECO:0000313" key="3">
    <source>
        <dbReference type="Proteomes" id="UP000526501"/>
    </source>
</evidence>
<dbReference type="AlphaFoldDB" id="A0A7X1E970"/>
<proteinExistence type="predicted"/>
<evidence type="ECO:0000313" key="2">
    <source>
        <dbReference type="EMBL" id="MBC2607114.1"/>
    </source>
</evidence>
<protein>
    <recommendedName>
        <fullName evidence="4">Heavy-metal resistance</fullName>
    </recommendedName>
</protein>
<keyword evidence="1" id="KW-0175">Coiled coil</keyword>
<gene>
    <name evidence="2" type="ORF">H5P27_13755</name>
</gene>
<dbReference type="EMBL" id="JACHVC010000012">
    <property type="protein sequence ID" value="MBC2607114.1"/>
    <property type="molecule type" value="Genomic_DNA"/>
</dbReference>
<evidence type="ECO:0000256" key="1">
    <source>
        <dbReference type="SAM" id="Coils"/>
    </source>
</evidence>
<dbReference type="RefSeq" id="WP_185660974.1">
    <property type="nucleotide sequence ID" value="NZ_CAWPOO010000012.1"/>
</dbReference>
<dbReference type="Proteomes" id="UP000526501">
    <property type="component" value="Unassembled WGS sequence"/>
</dbReference>
<accession>A0A7X1E970</accession>